<reference evidence="3" key="1">
    <citation type="journal article" date="2019" name="Int. J. Syst. Evol. Microbiol.">
        <title>The Global Catalogue of Microorganisms (GCM) 10K type strain sequencing project: providing services to taxonomists for standard genome sequencing and annotation.</title>
        <authorList>
            <consortium name="The Broad Institute Genomics Platform"/>
            <consortium name="The Broad Institute Genome Sequencing Center for Infectious Disease"/>
            <person name="Wu L."/>
            <person name="Ma J."/>
        </authorList>
    </citation>
    <scope>NUCLEOTIDE SEQUENCE [LARGE SCALE GENOMIC DNA]</scope>
    <source>
        <strain evidence="3">JCM 15089</strain>
    </source>
</reference>
<dbReference type="EMBL" id="BAAADD010000005">
    <property type="protein sequence ID" value="GAA0571678.1"/>
    <property type="molecule type" value="Genomic_DNA"/>
</dbReference>
<accession>A0ABP3PUS7</accession>
<sequence>MLVAGAGVTLKGNMQCDMLRVEGSIEGDVKARKLVISSGGTLMGTAEIEDAEIEGIFEGTLIVSGHLVVRSTGRLAGKFQYGEIEIERGGAVTGEVQLHGQV</sequence>
<dbReference type="InterPro" id="IPR007607">
    <property type="entry name" value="BacA/B"/>
</dbReference>
<dbReference type="Proteomes" id="UP001499951">
    <property type="component" value="Unassembled WGS sequence"/>
</dbReference>
<proteinExistence type="inferred from homology"/>
<evidence type="ECO:0000313" key="2">
    <source>
        <dbReference type="EMBL" id="GAA0571678.1"/>
    </source>
</evidence>
<name>A0ABP3PUS7_9PROT</name>
<dbReference type="PANTHER" id="PTHR35024">
    <property type="entry name" value="HYPOTHETICAL CYTOSOLIC PROTEIN"/>
    <property type="match status" value="1"/>
</dbReference>
<evidence type="ECO:0008006" key="4">
    <source>
        <dbReference type="Google" id="ProtNLM"/>
    </source>
</evidence>
<comment type="similarity">
    <text evidence="1">Belongs to the bactofilin family.</text>
</comment>
<keyword evidence="3" id="KW-1185">Reference proteome</keyword>
<evidence type="ECO:0000313" key="3">
    <source>
        <dbReference type="Proteomes" id="UP001499951"/>
    </source>
</evidence>
<protein>
    <recommendedName>
        <fullName evidence="4">Polymer-forming cytoskeletal protein</fullName>
    </recommendedName>
</protein>
<dbReference type="PANTHER" id="PTHR35024:SF4">
    <property type="entry name" value="POLYMER-FORMING CYTOSKELETAL PROTEIN"/>
    <property type="match status" value="1"/>
</dbReference>
<gene>
    <name evidence="2" type="ORF">GCM10008942_20470</name>
</gene>
<comment type="caution">
    <text evidence="2">The sequence shown here is derived from an EMBL/GenBank/DDBJ whole genome shotgun (WGS) entry which is preliminary data.</text>
</comment>
<organism evidence="2 3">
    <name type="scientific">Rhizomicrobium electricum</name>
    <dbReference type="NCBI Taxonomy" id="480070"/>
    <lineage>
        <taxon>Bacteria</taxon>
        <taxon>Pseudomonadati</taxon>
        <taxon>Pseudomonadota</taxon>
        <taxon>Alphaproteobacteria</taxon>
        <taxon>Micropepsales</taxon>
        <taxon>Micropepsaceae</taxon>
        <taxon>Rhizomicrobium</taxon>
    </lineage>
</organism>
<dbReference type="Pfam" id="PF04519">
    <property type="entry name" value="Bactofilin"/>
    <property type="match status" value="1"/>
</dbReference>
<evidence type="ECO:0000256" key="1">
    <source>
        <dbReference type="ARBA" id="ARBA00044755"/>
    </source>
</evidence>